<feature type="compositionally biased region" description="Polar residues" evidence="1">
    <location>
        <begin position="269"/>
        <end position="281"/>
    </location>
</feature>
<dbReference type="EMBL" id="JAOZYT010000036">
    <property type="protein sequence ID" value="MCW0524020.1"/>
    <property type="molecule type" value="Genomic_DNA"/>
</dbReference>
<proteinExistence type="predicted"/>
<evidence type="ECO:0000256" key="2">
    <source>
        <dbReference type="SAM" id="SignalP"/>
    </source>
</evidence>
<feature type="non-terminal residue" evidence="3">
    <location>
        <position position="347"/>
    </location>
</feature>
<protein>
    <recommendedName>
        <fullName evidence="5">Vitellogenin ii</fullName>
    </recommendedName>
</protein>
<reference evidence="3" key="1">
    <citation type="submission" date="2022-10" db="EMBL/GenBank/DDBJ databases">
        <title>Sifting through the core-genome to identify putative cross-protective antigens against Riemerella anatipestifer.</title>
        <authorList>
            <person name="Zheng X."/>
            <person name="Zhang W."/>
        </authorList>
    </citation>
    <scope>NUCLEOTIDE SEQUENCE</scope>
    <source>
        <strain evidence="3">ZWRA178</strain>
    </source>
</reference>
<dbReference type="PROSITE" id="PS51257">
    <property type="entry name" value="PROKAR_LIPOPROTEIN"/>
    <property type="match status" value="1"/>
</dbReference>
<organism evidence="3 4">
    <name type="scientific">Riemerella anatipestifer</name>
    <name type="common">Moraxella anatipestifer</name>
    <dbReference type="NCBI Taxonomy" id="34085"/>
    <lineage>
        <taxon>Bacteria</taxon>
        <taxon>Pseudomonadati</taxon>
        <taxon>Bacteroidota</taxon>
        <taxon>Flavobacteriia</taxon>
        <taxon>Flavobacteriales</taxon>
        <taxon>Weeksellaceae</taxon>
        <taxon>Riemerella</taxon>
    </lineage>
</organism>
<comment type="caution">
    <text evidence="3">The sequence shown here is derived from an EMBL/GenBank/DDBJ whole genome shotgun (WGS) entry which is preliminary data.</text>
</comment>
<evidence type="ECO:0000313" key="4">
    <source>
        <dbReference type="Proteomes" id="UP001207440"/>
    </source>
</evidence>
<gene>
    <name evidence="3" type="ORF">OKE68_06815</name>
</gene>
<name>A0AAP3EVD2_RIEAN</name>
<evidence type="ECO:0008006" key="5">
    <source>
        <dbReference type="Google" id="ProtNLM"/>
    </source>
</evidence>
<dbReference type="Proteomes" id="UP001207440">
    <property type="component" value="Unassembled WGS sequence"/>
</dbReference>
<feature type="chain" id="PRO_5042961753" description="Vitellogenin ii" evidence="2">
    <location>
        <begin position="35"/>
        <end position="347"/>
    </location>
</feature>
<accession>A0AAP3EVD2</accession>
<feature type="compositionally biased region" description="Low complexity" evidence="1">
    <location>
        <begin position="239"/>
        <end position="257"/>
    </location>
</feature>
<evidence type="ECO:0000256" key="1">
    <source>
        <dbReference type="SAM" id="MobiDB-lite"/>
    </source>
</evidence>
<evidence type="ECO:0000313" key="3">
    <source>
        <dbReference type="EMBL" id="MCW0524020.1"/>
    </source>
</evidence>
<feature type="signal peptide" evidence="2">
    <location>
        <begin position="1"/>
        <end position="34"/>
    </location>
</feature>
<sequence>MKKIDYNFLKRKWVVRLALATSVSFLLTSCGAQMGGYTETDGVYYDPSKDVIPEGVVVNDRNNVGDYYDYSNDYRVVENSRQLQQNQNNKYQEWTDTPVQSDSDWGAFAGVERRYTGWGWNTPFWGTGFGWDPYWGGFGGWNSWNMGFGWSSGWGWNMGFGMGWGSGWNRWGWGNPYWGGRFGWNPYWGTGWGSPYWGGYGAWGNPYWGVAPRQYNYRRSGVDSITRYNNGGFNNPVYRNPNSNSNSGRNFGGFRDSGFGRGDNRINRNDSNNGYSMPQTRTLRRSEPNYNYQDRGMTPRTQSIPRNDGFRNNSGWGGGSNRSGSFGSGSSGGGMRSGGGFRTGGFR</sequence>
<feature type="region of interest" description="Disordered" evidence="1">
    <location>
        <begin position="236"/>
        <end position="347"/>
    </location>
</feature>
<keyword evidence="2" id="KW-0732">Signal</keyword>
<dbReference type="RefSeq" id="WP_064970478.1">
    <property type="nucleotide sequence ID" value="NZ_CP029760.1"/>
</dbReference>
<feature type="compositionally biased region" description="Gly residues" evidence="1">
    <location>
        <begin position="315"/>
        <end position="347"/>
    </location>
</feature>
<dbReference type="AlphaFoldDB" id="A0AAP3EVD2"/>